<dbReference type="Proteomes" id="UP000028582">
    <property type="component" value="Unassembled WGS sequence"/>
</dbReference>
<reference evidence="1 2" key="1">
    <citation type="submission" date="2013-11" db="EMBL/GenBank/DDBJ databases">
        <title>The Genome Sequence of Phytophthora parasitica P1976.</title>
        <authorList>
            <consortium name="The Broad Institute Genomics Platform"/>
            <person name="Russ C."/>
            <person name="Tyler B."/>
            <person name="Panabieres F."/>
            <person name="Shan W."/>
            <person name="Tripathy S."/>
            <person name="Grunwald N."/>
            <person name="Machado M."/>
            <person name="Johnson C.S."/>
            <person name="Walker B."/>
            <person name="Young S."/>
            <person name="Zeng Q."/>
            <person name="Gargeya S."/>
            <person name="Fitzgerald M."/>
            <person name="Haas B."/>
            <person name="Abouelleil A."/>
            <person name="Allen A.W."/>
            <person name="Alvarado L."/>
            <person name="Arachchi H.M."/>
            <person name="Berlin A.M."/>
            <person name="Chapman S.B."/>
            <person name="Gainer-Dewar J."/>
            <person name="Goldberg J."/>
            <person name="Griggs A."/>
            <person name="Gujja S."/>
            <person name="Hansen M."/>
            <person name="Howarth C."/>
            <person name="Imamovic A."/>
            <person name="Ireland A."/>
            <person name="Larimer J."/>
            <person name="McCowan C."/>
            <person name="Murphy C."/>
            <person name="Pearson M."/>
            <person name="Poon T.W."/>
            <person name="Priest M."/>
            <person name="Roberts A."/>
            <person name="Saif S."/>
            <person name="Shea T."/>
            <person name="Sisk P."/>
            <person name="Sykes S."/>
            <person name="Wortman J."/>
            <person name="Nusbaum C."/>
            <person name="Birren B."/>
        </authorList>
    </citation>
    <scope>NUCLEOTIDE SEQUENCE [LARGE SCALE GENOMIC DNA]</scope>
    <source>
        <strain evidence="1 2">P1976</strain>
    </source>
</reference>
<accession>A0A081AUG7</accession>
<protein>
    <submittedName>
        <fullName evidence="1">Uncharacterized protein</fullName>
    </submittedName>
</protein>
<name>A0A081AUG7_PHYNI</name>
<comment type="caution">
    <text evidence="1">The sequence shown here is derived from an EMBL/GenBank/DDBJ whole genome shotgun (WGS) entry which is preliminary data.</text>
</comment>
<proteinExistence type="predicted"/>
<sequence length="157" mass="17342">MWPSSARPCSLYPDFFAIEHLAGTRRRQCIRGVTCRRSLDRAAPDQNPFATLASCGLSTHAAGRRLGGEMTEHFARQQILLSLIGCQVGKASTSCKTKTRRCSRSTRSTPRMPLSTWANPAYPWSKSSCCGMKASLLNFTVYACVPGEWRTDGGRHL</sequence>
<dbReference type="AlphaFoldDB" id="A0A081AUG7"/>
<gene>
    <name evidence="1" type="ORF">F444_03305</name>
</gene>
<dbReference type="EMBL" id="ANJA01000674">
    <property type="protein sequence ID" value="ETO82528.1"/>
    <property type="molecule type" value="Genomic_DNA"/>
</dbReference>
<organism evidence="1 2">
    <name type="scientific">Phytophthora nicotianae P1976</name>
    <dbReference type="NCBI Taxonomy" id="1317066"/>
    <lineage>
        <taxon>Eukaryota</taxon>
        <taxon>Sar</taxon>
        <taxon>Stramenopiles</taxon>
        <taxon>Oomycota</taxon>
        <taxon>Peronosporomycetes</taxon>
        <taxon>Peronosporales</taxon>
        <taxon>Peronosporaceae</taxon>
        <taxon>Phytophthora</taxon>
    </lineage>
</organism>
<evidence type="ECO:0000313" key="2">
    <source>
        <dbReference type="Proteomes" id="UP000028582"/>
    </source>
</evidence>
<evidence type="ECO:0000313" key="1">
    <source>
        <dbReference type="EMBL" id="ETO82528.1"/>
    </source>
</evidence>